<comment type="caution">
    <text evidence="2">The sequence shown here is derived from an EMBL/GenBank/DDBJ whole genome shotgun (WGS) entry which is preliminary data.</text>
</comment>
<keyword evidence="1" id="KW-1133">Transmembrane helix</keyword>
<sequence>MIFQLDDPFTILAVALVITFLLFFCIAFIISFFIINWDPRTQLVKIKFPLYIISSFISIFFIFIPLPVVILGNFWLFTIIYGLIAAIISLAVKYITYKVFRVERFSQISNLERSENLLEVKNLK</sequence>
<protein>
    <submittedName>
        <fullName evidence="2">Uncharacterized protein</fullName>
    </submittedName>
</protein>
<feature type="transmembrane region" description="Helical" evidence="1">
    <location>
        <begin position="48"/>
        <end position="68"/>
    </location>
</feature>
<gene>
    <name evidence="2" type="ORF">S03H2_01194</name>
</gene>
<name>X1DHG1_9ZZZZ</name>
<reference evidence="2" key="1">
    <citation type="journal article" date="2014" name="Front. Microbiol.">
        <title>High frequency of phylogenetically diverse reductive dehalogenase-homologous genes in deep subseafloor sedimentary metagenomes.</title>
        <authorList>
            <person name="Kawai M."/>
            <person name="Futagami T."/>
            <person name="Toyoda A."/>
            <person name="Takaki Y."/>
            <person name="Nishi S."/>
            <person name="Hori S."/>
            <person name="Arai W."/>
            <person name="Tsubouchi T."/>
            <person name="Morono Y."/>
            <person name="Uchiyama I."/>
            <person name="Ito T."/>
            <person name="Fujiyama A."/>
            <person name="Inagaki F."/>
            <person name="Takami H."/>
        </authorList>
    </citation>
    <scope>NUCLEOTIDE SEQUENCE</scope>
    <source>
        <strain evidence="2">Expedition CK06-06</strain>
    </source>
</reference>
<feature type="transmembrane region" description="Helical" evidence="1">
    <location>
        <begin position="12"/>
        <end position="36"/>
    </location>
</feature>
<keyword evidence="1" id="KW-0472">Membrane</keyword>
<proteinExistence type="predicted"/>
<feature type="transmembrane region" description="Helical" evidence="1">
    <location>
        <begin position="74"/>
        <end position="95"/>
    </location>
</feature>
<accession>X1DHG1</accession>
<feature type="non-terminal residue" evidence="2">
    <location>
        <position position="124"/>
    </location>
</feature>
<evidence type="ECO:0000256" key="1">
    <source>
        <dbReference type="SAM" id="Phobius"/>
    </source>
</evidence>
<evidence type="ECO:0000313" key="2">
    <source>
        <dbReference type="EMBL" id="GAH19612.1"/>
    </source>
</evidence>
<dbReference type="EMBL" id="BARU01000330">
    <property type="protein sequence ID" value="GAH19612.1"/>
    <property type="molecule type" value="Genomic_DNA"/>
</dbReference>
<keyword evidence="1" id="KW-0812">Transmembrane</keyword>
<organism evidence="2">
    <name type="scientific">marine sediment metagenome</name>
    <dbReference type="NCBI Taxonomy" id="412755"/>
    <lineage>
        <taxon>unclassified sequences</taxon>
        <taxon>metagenomes</taxon>
        <taxon>ecological metagenomes</taxon>
    </lineage>
</organism>
<dbReference type="AlphaFoldDB" id="X1DHG1"/>